<dbReference type="OrthoDB" id="7880149at2759"/>
<dbReference type="Pfam" id="PF14958">
    <property type="entry name" value="PAAT-like"/>
    <property type="match status" value="1"/>
</dbReference>
<dbReference type="OMA" id="YGHHGEY"/>
<evidence type="ECO:0000313" key="1">
    <source>
        <dbReference type="EMBL" id="KFM82073.1"/>
    </source>
</evidence>
<protein>
    <submittedName>
        <fullName evidence="1">Uncharacterized protein</fullName>
    </submittedName>
</protein>
<sequence length="353" mass="39574">MIVQCSWKVSDNRPVSDAVTWSAEAESIDLEDEIMVENCVMLEAPDKGDGAYPTIPACQLLLSCQPPNQISHVSVLCESRVIEVYGHHGEYLKTIKNELLEEAEDMVVFRGDIVLEKPLNLCSIKFVLLRSVSEMWLYGVKINIVKSGFDPQSQMTIPLTAVEQRLGEMGLALSDKAAAFKQLVEKFQNSSLFGPSDIANLICSLQQSNLVKNKSPSPENTHSPYENKDSLVSAEQRDNQNNLKEFEALDTINANKFTAEENVNGNVPAEAPVMRSVSTSPIIFERLSSNTQTDEEYLNLEEKLKAFISEQVHELDKKIWEKINKRFQETEAKILCKLDEVESYVKPQGIGES</sequence>
<organism evidence="1 2">
    <name type="scientific">Stegodyphus mimosarum</name>
    <name type="common">African social velvet spider</name>
    <dbReference type="NCBI Taxonomy" id="407821"/>
    <lineage>
        <taxon>Eukaryota</taxon>
        <taxon>Metazoa</taxon>
        <taxon>Ecdysozoa</taxon>
        <taxon>Arthropoda</taxon>
        <taxon>Chelicerata</taxon>
        <taxon>Arachnida</taxon>
        <taxon>Araneae</taxon>
        <taxon>Araneomorphae</taxon>
        <taxon>Entelegynae</taxon>
        <taxon>Eresoidea</taxon>
        <taxon>Eresidae</taxon>
        <taxon>Stegodyphus</taxon>
    </lineage>
</organism>
<accession>A0A087UXI4</accession>
<proteinExistence type="predicted"/>
<evidence type="ECO:0000313" key="2">
    <source>
        <dbReference type="Proteomes" id="UP000054359"/>
    </source>
</evidence>
<dbReference type="InterPro" id="IPR028043">
    <property type="entry name" value="PAAT-like"/>
</dbReference>
<dbReference type="PANTHER" id="PTHR14787:SF1">
    <property type="entry name" value="ATPASE PAAT"/>
    <property type="match status" value="1"/>
</dbReference>
<feature type="non-terminal residue" evidence="1">
    <location>
        <position position="353"/>
    </location>
</feature>
<dbReference type="AlphaFoldDB" id="A0A087UXI4"/>
<name>A0A087UXI4_STEMI</name>
<dbReference type="PANTHER" id="PTHR14787">
    <property type="entry name" value="C10ORF188 FAMILY MEMBER"/>
    <property type="match status" value="1"/>
</dbReference>
<keyword evidence="2" id="KW-1185">Reference proteome</keyword>
<gene>
    <name evidence="1" type="ORF">X975_26412</name>
</gene>
<dbReference type="EMBL" id="KK122156">
    <property type="protein sequence ID" value="KFM82073.1"/>
    <property type="molecule type" value="Genomic_DNA"/>
</dbReference>
<reference evidence="1 2" key="1">
    <citation type="submission" date="2013-11" db="EMBL/GenBank/DDBJ databases">
        <title>Genome sequencing of Stegodyphus mimosarum.</title>
        <authorList>
            <person name="Bechsgaard J."/>
        </authorList>
    </citation>
    <scope>NUCLEOTIDE SEQUENCE [LARGE SCALE GENOMIC DNA]</scope>
</reference>
<dbReference type="Proteomes" id="UP000054359">
    <property type="component" value="Unassembled WGS sequence"/>
</dbReference>